<keyword evidence="2" id="KW-1185">Reference proteome</keyword>
<organism evidence="1 2">
    <name type="scientific">Billgrantia pellis</name>
    <dbReference type="NCBI Taxonomy" id="2606936"/>
    <lineage>
        <taxon>Bacteria</taxon>
        <taxon>Pseudomonadati</taxon>
        <taxon>Pseudomonadota</taxon>
        <taxon>Gammaproteobacteria</taxon>
        <taxon>Oceanospirillales</taxon>
        <taxon>Halomonadaceae</taxon>
        <taxon>Billgrantia</taxon>
    </lineage>
</organism>
<comment type="caution">
    <text evidence="1">The sequence shown here is derived from an EMBL/GenBank/DDBJ whole genome shotgun (WGS) entry which is preliminary data.</text>
</comment>
<dbReference type="EMBL" id="VTPY01000003">
    <property type="protein sequence ID" value="KAA0012832.1"/>
    <property type="molecule type" value="Genomic_DNA"/>
</dbReference>
<protein>
    <recommendedName>
        <fullName evidence="3">DUF3617 family protein</fullName>
    </recommendedName>
</protein>
<dbReference type="AlphaFoldDB" id="A0A7V7KGZ0"/>
<name>A0A7V7KGZ0_9GAMM</name>
<gene>
    <name evidence="1" type="ORF">F0A17_07805</name>
</gene>
<evidence type="ECO:0000313" key="2">
    <source>
        <dbReference type="Proteomes" id="UP000486760"/>
    </source>
</evidence>
<sequence>MEARHYAWMTLCAALVLTGCEDEQATTPDDETALQDAVAYVGRWAAEPAWCAQGGEERAITLSPSRFEGYENTCKMEASQESEDTWTAQLECSGEGMESSERIRMRLEDHEAMTLTWLDRDDAEVALMRCPLSE</sequence>
<dbReference type="Proteomes" id="UP000486760">
    <property type="component" value="Unassembled WGS sequence"/>
</dbReference>
<evidence type="ECO:0008006" key="3">
    <source>
        <dbReference type="Google" id="ProtNLM"/>
    </source>
</evidence>
<reference evidence="1 2" key="1">
    <citation type="submission" date="2019-08" db="EMBL/GenBank/DDBJ databases">
        <title>Bioinformatics analysis of the strain L3 and L5.</title>
        <authorList>
            <person name="Li X."/>
        </authorList>
    </citation>
    <scope>NUCLEOTIDE SEQUENCE [LARGE SCALE GENOMIC DNA]</scope>
    <source>
        <strain evidence="1 2">L5</strain>
    </source>
</reference>
<dbReference type="RefSeq" id="WP_149327786.1">
    <property type="nucleotide sequence ID" value="NZ_VTPY01000003.1"/>
</dbReference>
<evidence type="ECO:0000313" key="1">
    <source>
        <dbReference type="EMBL" id="KAA0012832.1"/>
    </source>
</evidence>
<accession>A0A7V7KGZ0</accession>
<dbReference type="PROSITE" id="PS51257">
    <property type="entry name" value="PROKAR_LIPOPROTEIN"/>
    <property type="match status" value="1"/>
</dbReference>
<proteinExistence type="predicted"/>